<proteinExistence type="predicted"/>
<dbReference type="RefSeq" id="WP_268756541.1">
    <property type="nucleotide sequence ID" value="NZ_CP113836.1"/>
</dbReference>
<evidence type="ECO:0000313" key="2">
    <source>
        <dbReference type="Proteomes" id="UP001163203"/>
    </source>
</evidence>
<dbReference type="Proteomes" id="UP001163203">
    <property type="component" value="Chromosome"/>
</dbReference>
<reference evidence="1" key="1">
    <citation type="submission" date="2022-11" db="EMBL/GenBank/DDBJ databases">
        <authorList>
            <person name="Mo P."/>
        </authorList>
    </citation>
    <scope>NUCLEOTIDE SEQUENCE</scope>
    <source>
        <strain evidence="1">HUAS 11-8</strain>
    </source>
</reference>
<keyword evidence="2" id="KW-1185">Reference proteome</keyword>
<gene>
    <name evidence="1" type="ORF">ORV05_00890</name>
</gene>
<sequence length="89" mass="9633">MDALPELVLNTAADPARRNAWLGFHDSQARLDPPRLHLEWPGGQGELHVFAAGAGSSRAELRVDCEAGEVAARMLDALADQVNENFNPD</sequence>
<dbReference type="EMBL" id="CP113836">
    <property type="protein sequence ID" value="WAL66409.1"/>
    <property type="molecule type" value="Genomic_DNA"/>
</dbReference>
<organism evidence="1 2">
    <name type="scientific">Amycolatopsis cynarae</name>
    <dbReference type="NCBI Taxonomy" id="2995223"/>
    <lineage>
        <taxon>Bacteria</taxon>
        <taxon>Bacillati</taxon>
        <taxon>Actinomycetota</taxon>
        <taxon>Actinomycetes</taxon>
        <taxon>Pseudonocardiales</taxon>
        <taxon>Pseudonocardiaceae</taxon>
        <taxon>Amycolatopsis</taxon>
    </lineage>
</organism>
<protein>
    <submittedName>
        <fullName evidence="1">Uncharacterized protein</fullName>
    </submittedName>
</protein>
<name>A0ABY7B274_9PSEU</name>
<accession>A0ABY7B274</accession>
<evidence type="ECO:0000313" key="1">
    <source>
        <dbReference type="EMBL" id="WAL66409.1"/>
    </source>
</evidence>